<reference evidence="2" key="1">
    <citation type="submission" date="2016-06" db="EMBL/GenBank/DDBJ databases">
        <authorList>
            <person name="Varghese N."/>
            <person name="Submissions Spin"/>
        </authorList>
    </citation>
    <scope>NUCLEOTIDE SEQUENCE [LARGE SCALE GENOMIC DNA]</scope>
    <source>
        <strain evidence="2">DSM 44875</strain>
    </source>
</reference>
<evidence type="ECO:0008006" key="3">
    <source>
        <dbReference type="Google" id="ProtNLM"/>
    </source>
</evidence>
<dbReference type="Proteomes" id="UP000198243">
    <property type="component" value="Chromosome I"/>
</dbReference>
<dbReference type="SUPFAM" id="SSF48452">
    <property type="entry name" value="TPR-like"/>
    <property type="match status" value="1"/>
</dbReference>
<gene>
    <name evidence="1" type="ORF">GA0070607_4632</name>
</gene>
<protein>
    <recommendedName>
        <fullName evidence="3">Tetratricopeptide repeat-containing protein</fullName>
    </recommendedName>
</protein>
<evidence type="ECO:0000313" key="2">
    <source>
        <dbReference type="Proteomes" id="UP000198243"/>
    </source>
</evidence>
<keyword evidence="2" id="KW-1185">Reference proteome</keyword>
<dbReference type="AlphaFoldDB" id="A0A1C4X3P0"/>
<dbReference type="EMBL" id="LT607412">
    <property type="protein sequence ID" value="SCF03067.1"/>
    <property type="molecule type" value="Genomic_DNA"/>
</dbReference>
<evidence type="ECO:0000313" key="1">
    <source>
        <dbReference type="EMBL" id="SCF03067.1"/>
    </source>
</evidence>
<dbReference type="Gene3D" id="1.25.40.10">
    <property type="entry name" value="Tetratricopeptide repeat domain"/>
    <property type="match status" value="1"/>
</dbReference>
<dbReference type="InterPro" id="IPR011990">
    <property type="entry name" value="TPR-like_helical_dom_sf"/>
</dbReference>
<organism evidence="1 2">
    <name type="scientific">Micromonospora coriariae</name>
    <dbReference type="NCBI Taxonomy" id="285665"/>
    <lineage>
        <taxon>Bacteria</taxon>
        <taxon>Bacillati</taxon>
        <taxon>Actinomycetota</taxon>
        <taxon>Actinomycetes</taxon>
        <taxon>Micromonosporales</taxon>
        <taxon>Micromonosporaceae</taxon>
        <taxon>Micromonospora</taxon>
    </lineage>
</organism>
<sequence>MNGSRPASEGSTSLSLVEPVDRVHHSGNDVPVIVLRIRTALLRVGTRLFPRRYSPSLVDAALNLGRGLERSGQTQRSTAAYRMAVAASRKLRNLDPACGEWLASSLSASSYCLCRQSRHDEEIAARAEAIALWQDMAADRPELVKALHDQAIAFHLAGRHAEAVTAWAEALAVRIPLAAVDHEHKAYLASARRYRAESLAALGRYGEALVDVDASVDDYREAAAIEPAYLPQVNQTRQMRAEMLARSERADDPMNGG</sequence>
<accession>A0A1C4X3P0</accession>
<name>A0A1C4X3P0_9ACTN</name>
<proteinExistence type="predicted"/>